<evidence type="ECO:0000313" key="5">
    <source>
        <dbReference type="EMBL" id="CAJ1385641.1"/>
    </source>
</evidence>
<evidence type="ECO:0000313" key="6">
    <source>
        <dbReference type="Proteomes" id="UP001178507"/>
    </source>
</evidence>
<dbReference type="PANTHER" id="PTHR48081:SF30">
    <property type="entry name" value="ACETYL-HYDROLASE LIPR-RELATED"/>
    <property type="match status" value="1"/>
</dbReference>
<dbReference type="InterPro" id="IPR013094">
    <property type="entry name" value="AB_hydrolase_3"/>
</dbReference>
<feature type="transmembrane region" description="Helical" evidence="2">
    <location>
        <begin position="481"/>
        <end position="505"/>
    </location>
</feature>
<dbReference type="EMBL" id="CAUJNA010001258">
    <property type="protein sequence ID" value="CAJ1385641.1"/>
    <property type="molecule type" value="Genomic_DNA"/>
</dbReference>
<keyword evidence="3" id="KW-0732">Signal</keyword>
<dbReference type="InterPro" id="IPR029058">
    <property type="entry name" value="AB_hydrolase_fold"/>
</dbReference>
<keyword evidence="2" id="KW-0812">Transmembrane</keyword>
<dbReference type="SUPFAM" id="SSF53474">
    <property type="entry name" value="alpha/beta-Hydrolases"/>
    <property type="match status" value="1"/>
</dbReference>
<dbReference type="AlphaFoldDB" id="A0AA36IDF0"/>
<feature type="signal peptide" evidence="3">
    <location>
        <begin position="1"/>
        <end position="20"/>
    </location>
</feature>
<keyword evidence="2" id="KW-1133">Transmembrane helix</keyword>
<sequence length="574" mass="63199">MLRGMLLLIFLVASVPFGTAKPKRGRPRIPREWQLSELEGEPDGDRCKLTGQKHLHLLAPATACCYSRIVKNSSCCMDQDIASGVKQKSFQRKGATWDCNEDNCWDELQGLRGRDTMWIPDGATCSTPRTLYTHGGSWMYGSPTTDSYAQLGSRLAQVTGSVVMLHDYPLVPAGNYTTILEWAITALQWLSKNGPVDGCKEEVPLFVGGDSSGGGTTLSLVLTLQRRPHLLSQKLAGAFLFSPWTNLMCNTPEYYTNAFSRIQGQGKFKDDSELTMYTGDIMFQEITPENADAFSGNAVDYLGGSAELQTDPVASPFFAHPADFAGDNMPPLYFAVGASESILGDSVHVAQRAAQGGSDVILEVYHAMWHVFPMYSEGCGLGQPLWSAANALNQTGLFVRHIYETGRLPYQMKLEGPHGGPPESSILASFWKPGKSKVPVFRYLYDPEVKQFAKVGELMPQTDAEYGYKDMIKSLAKQSPWLVLPSITGAAAGIFFLGFCLGGVTEYSGERAVQRFTKVRQFRRREDELLRAGTAPDLVAPLMEIEKTSSRLRSRPSFIQDFVKGVPESKGEKL</sequence>
<dbReference type="Gene3D" id="3.40.50.1820">
    <property type="entry name" value="alpha/beta hydrolase"/>
    <property type="match status" value="1"/>
</dbReference>
<dbReference type="GO" id="GO:0004806">
    <property type="term" value="F:triacylglycerol lipase activity"/>
    <property type="evidence" value="ECO:0007669"/>
    <property type="project" value="TreeGrafter"/>
</dbReference>
<dbReference type="PANTHER" id="PTHR48081">
    <property type="entry name" value="AB HYDROLASE SUPERFAMILY PROTEIN C4A8.06C"/>
    <property type="match status" value="1"/>
</dbReference>
<feature type="domain" description="Alpha/beta hydrolase fold-3" evidence="4">
    <location>
        <begin position="131"/>
        <end position="373"/>
    </location>
</feature>
<dbReference type="InterPro" id="IPR050300">
    <property type="entry name" value="GDXG_lipolytic_enzyme"/>
</dbReference>
<accession>A0AA36IDF0</accession>
<reference evidence="5" key="1">
    <citation type="submission" date="2023-08" db="EMBL/GenBank/DDBJ databases">
        <authorList>
            <person name="Chen Y."/>
            <person name="Shah S."/>
            <person name="Dougan E. K."/>
            <person name="Thang M."/>
            <person name="Chan C."/>
        </authorList>
    </citation>
    <scope>NUCLEOTIDE SEQUENCE</scope>
</reference>
<feature type="chain" id="PRO_5041218115" description="Alpha/beta hydrolase fold-3 domain-containing protein" evidence="3">
    <location>
        <begin position="21"/>
        <end position="574"/>
    </location>
</feature>
<proteinExistence type="predicted"/>
<gene>
    <name evidence="5" type="ORF">EVOR1521_LOCUS12200</name>
</gene>
<protein>
    <recommendedName>
        <fullName evidence="4">Alpha/beta hydrolase fold-3 domain-containing protein</fullName>
    </recommendedName>
</protein>
<evidence type="ECO:0000256" key="3">
    <source>
        <dbReference type="SAM" id="SignalP"/>
    </source>
</evidence>
<name>A0AA36IDF0_9DINO</name>
<evidence type="ECO:0000259" key="4">
    <source>
        <dbReference type="Pfam" id="PF07859"/>
    </source>
</evidence>
<organism evidence="5 6">
    <name type="scientific">Effrenium voratum</name>
    <dbReference type="NCBI Taxonomy" id="2562239"/>
    <lineage>
        <taxon>Eukaryota</taxon>
        <taxon>Sar</taxon>
        <taxon>Alveolata</taxon>
        <taxon>Dinophyceae</taxon>
        <taxon>Suessiales</taxon>
        <taxon>Symbiodiniaceae</taxon>
        <taxon>Effrenium</taxon>
    </lineage>
</organism>
<evidence type="ECO:0000256" key="2">
    <source>
        <dbReference type="SAM" id="Phobius"/>
    </source>
</evidence>
<keyword evidence="6" id="KW-1185">Reference proteome</keyword>
<dbReference type="Proteomes" id="UP001178507">
    <property type="component" value="Unassembled WGS sequence"/>
</dbReference>
<keyword evidence="2" id="KW-0472">Membrane</keyword>
<keyword evidence="1" id="KW-0378">Hydrolase</keyword>
<evidence type="ECO:0000256" key="1">
    <source>
        <dbReference type="ARBA" id="ARBA00022801"/>
    </source>
</evidence>
<comment type="caution">
    <text evidence="5">The sequence shown here is derived from an EMBL/GenBank/DDBJ whole genome shotgun (WGS) entry which is preliminary data.</text>
</comment>
<dbReference type="Pfam" id="PF07859">
    <property type="entry name" value="Abhydrolase_3"/>
    <property type="match status" value="1"/>
</dbReference>